<dbReference type="Pfam" id="PF04909">
    <property type="entry name" value="Amidohydro_2"/>
    <property type="match status" value="1"/>
</dbReference>
<dbReference type="PANTHER" id="PTHR21240">
    <property type="entry name" value="2-AMINO-3-CARBOXYLMUCONATE-6-SEMIALDEHYDE DECARBOXYLASE"/>
    <property type="match status" value="1"/>
</dbReference>
<evidence type="ECO:0000313" key="4">
    <source>
        <dbReference type="EMBL" id="CAB4836616.1"/>
    </source>
</evidence>
<evidence type="ECO:0000313" key="5">
    <source>
        <dbReference type="EMBL" id="CAB4921247.1"/>
    </source>
</evidence>
<sequence length="361" mass="40445">MLPTAIRPRLVSADGHFKLDHASVKSHLASKHHDAYDRALVDFAASMKGWGAAKANQGIMTEYTHPAKDRLGVADPRARLVDMDTDGVDVEVLYSEVSGFRYLYLLGEGGGTAAIRAFNLALGEFASVDPERLIVSYQVPVHDIGFAVDEVLRIAATGGRSLQLPVFPTELGVPDYYHSRYDPLWSVISETGLPICLHIGMNRALDDLAFRDPTPQNGITVPVIAMSTAEAMGMWVMGGVLERFSDLKLVFVEPGLGWVAWWLHIIDDMVTRQGYQYPSLRELPSTYYYRNIHLTYIDEPDAIQRLRDRLGVRNIMWSNDYPHPVSSWPNSHALVSEQFVGVPDAERDLIVRDNARRVWNL</sequence>
<evidence type="ECO:0000259" key="2">
    <source>
        <dbReference type="Pfam" id="PF04909"/>
    </source>
</evidence>
<evidence type="ECO:0000256" key="1">
    <source>
        <dbReference type="ARBA" id="ARBA00023239"/>
    </source>
</evidence>
<dbReference type="Gene3D" id="3.20.20.140">
    <property type="entry name" value="Metal-dependent hydrolases"/>
    <property type="match status" value="1"/>
</dbReference>
<name>A0A6J7HJG5_9ZZZZ</name>
<evidence type="ECO:0000313" key="6">
    <source>
        <dbReference type="EMBL" id="CAB5024562.1"/>
    </source>
</evidence>
<dbReference type="InterPro" id="IPR006680">
    <property type="entry name" value="Amidohydro-rel"/>
</dbReference>
<reference evidence="5" key="1">
    <citation type="submission" date="2020-05" db="EMBL/GenBank/DDBJ databases">
        <authorList>
            <person name="Chiriac C."/>
            <person name="Salcher M."/>
            <person name="Ghai R."/>
            <person name="Kavagutti S V."/>
        </authorList>
    </citation>
    <scope>NUCLEOTIDE SEQUENCE</scope>
</reference>
<protein>
    <submittedName>
        <fullName evidence="5">Unannotated protein</fullName>
    </submittedName>
</protein>
<accession>A0A6J7HJG5</accession>
<organism evidence="5">
    <name type="scientific">freshwater metagenome</name>
    <dbReference type="NCBI Taxonomy" id="449393"/>
    <lineage>
        <taxon>unclassified sequences</taxon>
        <taxon>metagenomes</taxon>
        <taxon>ecological metagenomes</taxon>
    </lineage>
</organism>
<gene>
    <name evidence="3" type="ORF">UFOPK2754_01660</name>
    <name evidence="4" type="ORF">UFOPK3139_03060</name>
    <name evidence="5" type="ORF">UFOPK3543_02097</name>
    <name evidence="6" type="ORF">UFOPK3967_02967</name>
</gene>
<dbReference type="AlphaFoldDB" id="A0A6J7HJG5"/>
<dbReference type="GO" id="GO:0016831">
    <property type="term" value="F:carboxy-lyase activity"/>
    <property type="evidence" value="ECO:0007669"/>
    <property type="project" value="InterPro"/>
</dbReference>
<dbReference type="EMBL" id="CAFBOS010000280">
    <property type="protein sequence ID" value="CAB5024562.1"/>
    <property type="molecule type" value="Genomic_DNA"/>
</dbReference>
<dbReference type="GO" id="GO:0016787">
    <property type="term" value="F:hydrolase activity"/>
    <property type="evidence" value="ECO:0007669"/>
    <property type="project" value="InterPro"/>
</dbReference>
<dbReference type="EMBL" id="CAFABA010000204">
    <property type="protein sequence ID" value="CAB4836616.1"/>
    <property type="molecule type" value="Genomic_DNA"/>
</dbReference>
<dbReference type="PANTHER" id="PTHR21240:SF28">
    <property type="entry name" value="ISO-OROTATE DECARBOXYLASE (EUROFUNG)"/>
    <property type="match status" value="1"/>
</dbReference>
<proteinExistence type="predicted"/>
<dbReference type="EMBL" id="CAFBMH010000091">
    <property type="protein sequence ID" value="CAB4921247.1"/>
    <property type="molecule type" value="Genomic_DNA"/>
</dbReference>
<dbReference type="GO" id="GO:0019748">
    <property type="term" value="P:secondary metabolic process"/>
    <property type="evidence" value="ECO:0007669"/>
    <property type="project" value="TreeGrafter"/>
</dbReference>
<dbReference type="EMBL" id="CAEZYR010000057">
    <property type="protein sequence ID" value="CAB4748455.1"/>
    <property type="molecule type" value="Genomic_DNA"/>
</dbReference>
<dbReference type="GO" id="GO:0005737">
    <property type="term" value="C:cytoplasm"/>
    <property type="evidence" value="ECO:0007669"/>
    <property type="project" value="TreeGrafter"/>
</dbReference>
<feature type="domain" description="Amidohydrolase-related" evidence="2">
    <location>
        <begin position="74"/>
        <end position="361"/>
    </location>
</feature>
<dbReference type="InterPro" id="IPR032465">
    <property type="entry name" value="ACMSD"/>
</dbReference>
<dbReference type="SUPFAM" id="SSF51556">
    <property type="entry name" value="Metallo-dependent hydrolases"/>
    <property type="match status" value="1"/>
</dbReference>
<evidence type="ECO:0000313" key="3">
    <source>
        <dbReference type="EMBL" id="CAB4748455.1"/>
    </source>
</evidence>
<keyword evidence="1" id="KW-0456">Lyase</keyword>
<dbReference type="InterPro" id="IPR032466">
    <property type="entry name" value="Metal_Hydrolase"/>
</dbReference>